<dbReference type="EMBL" id="LN899825">
    <property type="protein sequence ID" value="CUV35528.1"/>
    <property type="molecule type" value="Genomic_DNA"/>
</dbReference>
<evidence type="ECO:0000313" key="1">
    <source>
        <dbReference type="EMBL" id="CUV35528.1"/>
    </source>
</evidence>
<organism evidence="2">
    <name type="scientific">Ralstonia solanacearum</name>
    <name type="common">Pseudomonas solanacearum</name>
    <dbReference type="NCBI Taxonomy" id="305"/>
    <lineage>
        <taxon>Bacteria</taxon>
        <taxon>Pseudomonadati</taxon>
        <taxon>Pseudomonadota</taxon>
        <taxon>Betaproteobacteria</taxon>
        <taxon>Burkholderiales</taxon>
        <taxon>Burkholderiaceae</taxon>
        <taxon>Ralstonia</taxon>
        <taxon>Ralstonia solanacearum species complex</taxon>
    </lineage>
</organism>
<sequence>MIGLVDLRDHLGDLARASGHAAGDERLVVAVLIHERHLGAGIRAVVEHAALQPPGLDQLVGALLETVFQPGLRIGDRMLATGEHVPLGKLPAALQDGEVRGRKLGEPIVESAPELGRGATVDRHILPVVDEQQELDRLEPVCDFLCDAHAQFPRVAGEDPHAPRNPFPHRRRLLFDDPRCETPLRFIQEQHEMPRHDDEVRLRCVGDFLEKKVDQLALGLDEFVAVGGIGLSHGALSVSREIDGRACCGGLARKLVGRSWQDGQPGFQRAEWARSGRKPPRMRIDHAAGNRSHRRYLQRSVSLGTIGKAGY</sequence>
<dbReference type="EMBL" id="LN899822">
    <property type="protein sequence ID" value="CUV62740.1"/>
    <property type="molecule type" value="Genomic_DNA"/>
</dbReference>
<dbReference type="AlphaFoldDB" id="A0A0S4XFM5"/>
<name>A0A0S4XFM5_RALSL</name>
<accession>A0A0S4XFM5</accession>
<protein>
    <submittedName>
        <fullName evidence="2">Uncharacterized protein</fullName>
    </submittedName>
</protein>
<gene>
    <name evidence="2" type="ORF">RD1301_v1_2640005</name>
    <name evidence="1" type="ORF">TD1301_v1_1500004</name>
</gene>
<evidence type="ECO:0000313" key="2">
    <source>
        <dbReference type="EMBL" id="CUV62740.1"/>
    </source>
</evidence>
<reference evidence="2" key="1">
    <citation type="submission" date="2015-10" db="EMBL/GenBank/DDBJ databases">
        <authorList>
            <person name="Gilbert D.G."/>
        </authorList>
    </citation>
    <scope>NUCLEOTIDE SEQUENCE</scope>
    <source>
        <strain evidence="2">Phyl III-seqv23</strain>
    </source>
</reference>
<proteinExistence type="predicted"/>